<sequence length="191" mass="21290">MNPVHKTLRAGTAEAHERVDAAFAAFDLTDRDSYAAFLRAHAEVLLPLEEALPGERIVPDWEGRKRGALLREDLAFLRHPGESRDLLPQSTQPVARDPGLRRDDEWDEAAIAGTLYVLEGSRLGGRFLARQLPPGFPRAYLDADQPPENWRNLLARLGTILYQPAQLQSALVAARNVFSAFEQSANRWAKG</sequence>
<dbReference type="SUPFAM" id="SSF48613">
    <property type="entry name" value="Heme oxygenase-like"/>
    <property type="match status" value="1"/>
</dbReference>
<keyword evidence="2" id="KW-1185">Reference proteome</keyword>
<gene>
    <name evidence="1" type="ORF">CVN68_10455</name>
</gene>
<accession>A0A2K8MM88</accession>
<protein>
    <submittedName>
        <fullName evidence="1">Heme oxygenase</fullName>
    </submittedName>
</protein>
<reference evidence="1 2" key="1">
    <citation type="submission" date="2017-11" db="EMBL/GenBank/DDBJ databases">
        <title>Complete genome sequence of Sphingomonas sp. Strain Cra20, a psychrotolerant potential plant growth promoting rhizobacteria.</title>
        <authorList>
            <person name="Luo Y."/>
        </authorList>
    </citation>
    <scope>NUCLEOTIDE SEQUENCE [LARGE SCALE GENOMIC DNA]</scope>
    <source>
        <strain evidence="1 2">Cra20</strain>
    </source>
</reference>
<organism evidence="1 2">
    <name type="scientific">Sphingomonas psychrotolerans</name>
    <dbReference type="NCBI Taxonomy" id="1327635"/>
    <lineage>
        <taxon>Bacteria</taxon>
        <taxon>Pseudomonadati</taxon>
        <taxon>Pseudomonadota</taxon>
        <taxon>Alphaproteobacteria</taxon>
        <taxon>Sphingomonadales</taxon>
        <taxon>Sphingomonadaceae</taxon>
        <taxon>Sphingomonas</taxon>
    </lineage>
</organism>
<name>A0A2K8MM88_9SPHN</name>
<evidence type="ECO:0000313" key="1">
    <source>
        <dbReference type="EMBL" id="ATY32351.1"/>
    </source>
</evidence>
<dbReference type="GO" id="GO:0006788">
    <property type="term" value="P:heme oxidation"/>
    <property type="evidence" value="ECO:0007669"/>
    <property type="project" value="InterPro"/>
</dbReference>
<evidence type="ECO:0000313" key="2">
    <source>
        <dbReference type="Proteomes" id="UP000229081"/>
    </source>
</evidence>
<dbReference type="Proteomes" id="UP000229081">
    <property type="component" value="Chromosome"/>
</dbReference>
<proteinExistence type="predicted"/>
<dbReference type="CDD" id="cd19166">
    <property type="entry name" value="HemeO-bac"/>
    <property type="match status" value="1"/>
</dbReference>
<dbReference type="GO" id="GO:0004392">
    <property type="term" value="F:heme oxygenase (decyclizing) activity"/>
    <property type="evidence" value="ECO:0007669"/>
    <property type="project" value="InterPro"/>
</dbReference>
<dbReference type="InterPro" id="IPR016053">
    <property type="entry name" value="Haem_Oase-like"/>
</dbReference>
<dbReference type="EMBL" id="CP024923">
    <property type="protein sequence ID" value="ATY32351.1"/>
    <property type="molecule type" value="Genomic_DNA"/>
</dbReference>
<dbReference type="InterPro" id="IPR016084">
    <property type="entry name" value="Haem_Oase-like_multi-hlx"/>
</dbReference>
<dbReference type="AlphaFoldDB" id="A0A2K8MM88"/>
<dbReference type="OrthoDB" id="9149607at2"/>
<dbReference type="Pfam" id="PF01126">
    <property type="entry name" value="Heme_oxygenase"/>
    <property type="match status" value="1"/>
</dbReference>
<dbReference type="RefSeq" id="WP_100282159.1">
    <property type="nucleotide sequence ID" value="NZ_CP024923.1"/>
</dbReference>
<dbReference type="KEGG" id="sphc:CVN68_10455"/>
<dbReference type="Gene3D" id="1.20.910.10">
    <property type="entry name" value="Heme oxygenase-like"/>
    <property type="match status" value="1"/>
</dbReference>